<feature type="chain" id="PRO_5045982981" evidence="6">
    <location>
        <begin position="20"/>
        <end position="334"/>
    </location>
</feature>
<keyword evidence="8" id="KW-1185">Reference proteome</keyword>
<feature type="signal peptide" evidence="6">
    <location>
        <begin position="1"/>
        <end position="19"/>
    </location>
</feature>
<dbReference type="GeneID" id="106563737"/>
<dbReference type="GO" id="GO:0016020">
    <property type="term" value="C:membrane"/>
    <property type="evidence" value="ECO:0007669"/>
    <property type="project" value="UniProtKB-SubCell"/>
</dbReference>
<evidence type="ECO:0000256" key="6">
    <source>
        <dbReference type="SAM" id="SignalP"/>
    </source>
</evidence>
<dbReference type="Gene3D" id="2.60.40.10">
    <property type="entry name" value="Immunoglobulins"/>
    <property type="match status" value="2"/>
</dbReference>
<sequence>MIPLIIKVLVVTAAAQVSATFCNLTEESGNHQCYGALGESLSLHLTANTAEEKITLKKGDNRILYFKTGEDWRSKLHQDYVNRSEFLNNGTFRLDSVIEDDSGDYQLDIFNSEGTKLRVVNMQLEIQAPVSEPMLSHLCLPRGETEVTCSSEGDGLQYSWTLNGQNLTRSVANDHYQNTTTSDIILKSDVTGTLTCMVQNKVSTSNSTIHLLACPVFSSQIRFVIVTVAIALAVGTLVLLLAVFVGINRLCGKLRFLHTTSGCSNDEGAAVVYTEVFNKRKREVNQKATEMVEYGEIKMAASLNEEESPKNQKDMELSTNQTYDTSFLTTFGRT</sequence>
<keyword evidence="2 6" id="KW-0732">Signal</keyword>
<reference evidence="9" key="1">
    <citation type="submission" date="2025-08" db="UniProtKB">
        <authorList>
            <consortium name="RefSeq"/>
        </authorList>
    </citation>
    <scope>IDENTIFICATION</scope>
</reference>
<dbReference type="SUPFAM" id="SSF48726">
    <property type="entry name" value="Immunoglobulin"/>
    <property type="match status" value="2"/>
</dbReference>
<evidence type="ECO:0000256" key="2">
    <source>
        <dbReference type="ARBA" id="ARBA00022729"/>
    </source>
</evidence>
<evidence type="ECO:0000313" key="9">
    <source>
        <dbReference type="RefSeq" id="XP_013985039.2"/>
    </source>
</evidence>
<dbReference type="PROSITE" id="PS50835">
    <property type="entry name" value="IG_LIKE"/>
    <property type="match status" value="1"/>
</dbReference>
<organism evidence="8 9">
    <name type="scientific">Salmo salar</name>
    <name type="common">Atlantic salmon</name>
    <dbReference type="NCBI Taxonomy" id="8030"/>
    <lineage>
        <taxon>Eukaryota</taxon>
        <taxon>Metazoa</taxon>
        <taxon>Chordata</taxon>
        <taxon>Craniata</taxon>
        <taxon>Vertebrata</taxon>
        <taxon>Euteleostomi</taxon>
        <taxon>Actinopterygii</taxon>
        <taxon>Neopterygii</taxon>
        <taxon>Teleostei</taxon>
        <taxon>Protacanthopterygii</taxon>
        <taxon>Salmoniformes</taxon>
        <taxon>Salmonidae</taxon>
        <taxon>Salmoninae</taxon>
        <taxon>Salmo</taxon>
    </lineage>
</organism>
<proteinExistence type="predicted"/>
<evidence type="ECO:0000313" key="8">
    <source>
        <dbReference type="Proteomes" id="UP001652741"/>
    </source>
</evidence>
<evidence type="ECO:0000256" key="1">
    <source>
        <dbReference type="ARBA" id="ARBA00004370"/>
    </source>
</evidence>
<dbReference type="CDD" id="cd00096">
    <property type="entry name" value="Ig"/>
    <property type="match status" value="1"/>
</dbReference>
<dbReference type="AlphaFoldDB" id="A0A1S3L3B3"/>
<dbReference type="PANTHER" id="PTHR12080">
    <property type="entry name" value="SIGNALING LYMPHOCYTIC ACTIVATION MOLECULE"/>
    <property type="match status" value="1"/>
</dbReference>
<keyword evidence="5" id="KW-0812">Transmembrane</keyword>
<evidence type="ECO:0000259" key="7">
    <source>
        <dbReference type="PROSITE" id="PS50835"/>
    </source>
</evidence>
<dbReference type="PANTHER" id="PTHR12080:SF134">
    <property type="entry name" value="CD48 ANTIGEN"/>
    <property type="match status" value="1"/>
</dbReference>
<dbReference type="InterPro" id="IPR036179">
    <property type="entry name" value="Ig-like_dom_sf"/>
</dbReference>
<dbReference type="RefSeq" id="XP_013985039.2">
    <property type="nucleotide sequence ID" value="XM_014129564.2"/>
</dbReference>
<accession>A0A1S3L3B3</accession>
<protein>
    <submittedName>
        <fullName evidence="9">Hepatocyte cell adhesion molecule</fullName>
    </submittedName>
</protein>
<dbReference type="KEGG" id="sasa:106563737"/>
<keyword evidence="3 5" id="KW-0472">Membrane</keyword>
<dbReference type="InterPro" id="IPR007110">
    <property type="entry name" value="Ig-like_dom"/>
</dbReference>
<dbReference type="InterPro" id="IPR013783">
    <property type="entry name" value="Ig-like_fold"/>
</dbReference>
<dbReference type="Proteomes" id="UP001652741">
    <property type="component" value="Chromosome ssa11"/>
</dbReference>
<keyword evidence="4" id="KW-0325">Glycoprotein</keyword>
<feature type="transmembrane region" description="Helical" evidence="5">
    <location>
        <begin position="223"/>
        <end position="247"/>
    </location>
</feature>
<gene>
    <name evidence="9" type="primary">LOC106563737</name>
</gene>
<dbReference type="InterPro" id="IPR015631">
    <property type="entry name" value="CD2/SLAM_rcpt"/>
</dbReference>
<comment type="subcellular location">
    <subcellularLocation>
        <location evidence="1">Membrane</location>
    </subcellularLocation>
</comment>
<keyword evidence="5" id="KW-1133">Transmembrane helix</keyword>
<evidence type="ECO:0000256" key="4">
    <source>
        <dbReference type="ARBA" id="ARBA00023180"/>
    </source>
</evidence>
<evidence type="ECO:0000256" key="3">
    <source>
        <dbReference type="ARBA" id="ARBA00023136"/>
    </source>
</evidence>
<feature type="domain" description="Ig-like" evidence="7">
    <location>
        <begin position="129"/>
        <end position="210"/>
    </location>
</feature>
<name>A0A1S3L3B3_SALSA</name>
<evidence type="ECO:0000256" key="5">
    <source>
        <dbReference type="SAM" id="Phobius"/>
    </source>
</evidence>